<dbReference type="InterPro" id="IPR020590">
    <property type="entry name" value="Guanylate_kinase_CS"/>
</dbReference>
<dbReference type="PROSITE" id="PS50052">
    <property type="entry name" value="GUANYLATE_KINASE_2"/>
    <property type="match status" value="1"/>
</dbReference>
<dbReference type="Gene3D" id="3.40.50.300">
    <property type="entry name" value="P-loop containing nucleotide triphosphate hydrolases"/>
    <property type="match status" value="1"/>
</dbReference>
<dbReference type="AlphaFoldDB" id="A0A6L5WKU6"/>
<dbReference type="InterPro" id="IPR017665">
    <property type="entry name" value="Guanylate_kinase"/>
</dbReference>
<dbReference type="RefSeq" id="WP_326833088.1">
    <property type="nucleotide sequence ID" value="NZ_VWSJ01000011.1"/>
</dbReference>
<keyword evidence="4 9" id="KW-0808">Transferase</keyword>
<dbReference type="FunFam" id="3.30.63.10:FF:000002">
    <property type="entry name" value="Guanylate kinase 1"/>
    <property type="match status" value="1"/>
</dbReference>
<dbReference type="HAMAP" id="MF_00328">
    <property type="entry name" value="Guanylate_kinase"/>
    <property type="match status" value="1"/>
</dbReference>
<evidence type="ECO:0000256" key="3">
    <source>
        <dbReference type="ARBA" id="ARBA00016296"/>
    </source>
</evidence>
<comment type="subcellular location">
    <subcellularLocation>
        <location evidence="9">Cytoplasm</location>
    </subcellularLocation>
</comment>
<reference evidence="11 12" key="1">
    <citation type="submission" date="2019-09" db="EMBL/GenBank/DDBJ databases">
        <authorList>
            <person name="Silva M."/>
            <person name="Pereira G."/>
            <person name="Lopes-Da-Costa L."/>
            <person name="Silva E."/>
        </authorList>
    </citation>
    <scope>NUCLEOTIDE SEQUENCE [LARGE SCALE GENOMIC DNA]</scope>
    <source>
        <strain evidence="11 12">FMV-PI01</strain>
    </source>
</reference>
<dbReference type="CDD" id="cd00071">
    <property type="entry name" value="GMPK"/>
    <property type="match status" value="1"/>
</dbReference>
<evidence type="ECO:0000256" key="1">
    <source>
        <dbReference type="ARBA" id="ARBA00005790"/>
    </source>
</evidence>
<evidence type="ECO:0000256" key="8">
    <source>
        <dbReference type="ARBA" id="ARBA00030128"/>
    </source>
</evidence>
<dbReference type="GO" id="GO:0005524">
    <property type="term" value="F:ATP binding"/>
    <property type="evidence" value="ECO:0007669"/>
    <property type="project" value="UniProtKB-UniRule"/>
</dbReference>
<dbReference type="SMART" id="SM00072">
    <property type="entry name" value="GuKc"/>
    <property type="match status" value="1"/>
</dbReference>
<comment type="similarity">
    <text evidence="1 9">Belongs to the guanylate kinase family.</text>
</comment>
<dbReference type="GO" id="GO:0005829">
    <property type="term" value="C:cytosol"/>
    <property type="evidence" value="ECO:0007669"/>
    <property type="project" value="TreeGrafter"/>
</dbReference>
<dbReference type="PANTHER" id="PTHR23117:SF13">
    <property type="entry name" value="GUANYLATE KINASE"/>
    <property type="match status" value="1"/>
</dbReference>
<proteinExistence type="inferred from homology"/>
<comment type="caution">
    <text evidence="11">The sequence shown here is derived from an EMBL/GenBank/DDBJ whole genome shotgun (WGS) entry which is preliminary data.</text>
</comment>
<evidence type="ECO:0000313" key="11">
    <source>
        <dbReference type="EMBL" id="MSN96361.1"/>
    </source>
</evidence>
<keyword evidence="9" id="KW-0963">Cytoplasm</keyword>
<sequence length="203" mass="23293">MQKGQILVISGPSGSGKSTLIEKLMKNQSNIYFSISSTTRDIRDGEKDGVNYHYISCDEFKKGIENNEFLEWALVHENYYGTSLKPVLNALNDGKMVVFDIDVQGFKIVKSKFTKGLTSVFITTKDKKELKQRLELRSKNTLSDINHRIINATNEIMCINEYDYLIINDDLSEAYKALESIFIAMKFKTSNLDFKSIINNWVY</sequence>
<dbReference type="Gene3D" id="3.30.63.10">
    <property type="entry name" value="Guanylate Kinase phosphate binding domain"/>
    <property type="match status" value="1"/>
</dbReference>
<dbReference type="InterPro" id="IPR027417">
    <property type="entry name" value="P-loop_NTPase"/>
</dbReference>
<evidence type="ECO:0000256" key="2">
    <source>
        <dbReference type="ARBA" id="ARBA00012961"/>
    </source>
</evidence>
<feature type="domain" description="Guanylate kinase-like" evidence="10">
    <location>
        <begin position="4"/>
        <end position="183"/>
    </location>
</feature>
<dbReference type="PROSITE" id="PS00856">
    <property type="entry name" value="GUANYLATE_KINASE_1"/>
    <property type="match status" value="1"/>
</dbReference>
<accession>A0A6L5WKU6</accession>
<dbReference type="EMBL" id="VWSJ01000011">
    <property type="protein sequence ID" value="MSN96361.1"/>
    <property type="molecule type" value="Genomic_DNA"/>
</dbReference>
<organism evidence="11 12">
    <name type="scientific">Campylobacter portucalensis</name>
    <dbReference type="NCBI Taxonomy" id="2608384"/>
    <lineage>
        <taxon>Bacteria</taxon>
        <taxon>Pseudomonadati</taxon>
        <taxon>Campylobacterota</taxon>
        <taxon>Epsilonproteobacteria</taxon>
        <taxon>Campylobacterales</taxon>
        <taxon>Campylobacteraceae</taxon>
        <taxon>Campylobacter</taxon>
    </lineage>
</organism>
<dbReference type="InterPro" id="IPR008145">
    <property type="entry name" value="GK/Ca_channel_bsu"/>
</dbReference>
<keyword evidence="6 9" id="KW-0418">Kinase</keyword>
<keyword evidence="5 9" id="KW-0547">Nucleotide-binding</keyword>
<dbReference type="GO" id="GO:0004385">
    <property type="term" value="F:GMP kinase activity"/>
    <property type="evidence" value="ECO:0007669"/>
    <property type="project" value="UniProtKB-UniRule"/>
</dbReference>
<comment type="catalytic activity">
    <reaction evidence="9">
        <text>GMP + ATP = GDP + ADP</text>
        <dbReference type="Rhea" id="RHEA:20780"/>
        <dbReference type="ChEBI" id="CHEBI:30616"/>
        <dbReference type="ChEBI" id="CHEBI:58115"/>
        <dbReference type="ChEBI" id="CHEBI:58189"/>
        <dbReference type="ChEBI" id="CHEBI:456216"/>
        <dbReference type="EC" id="2.7.4.8"/>
    </reaction>
</comment>
<evidence type="ECO:0000256" key="6">
    <source>
        <dbReference type="ARBA" id="ARBA00022777"/>
    </source>
</evidence>
<dbReference type="PANTHER" id="PTHR23117">
    <property type="entry name" value="GUANYLATE KINASE-RELATED"/>
    <property type="match status" value="1"/>
</dbReference>
<evidence type="ECO:0000256" key="5">
    <source>
        <dbReference type="ARBA" id="ARBA00022741"/>
    </source>
</evidence>
<evidence type="ECO:0000256" key="9">
    <source>
        <dbReference type="HAMAP-Rule" id="MF_00328"/>
    </source>
</evidence>
<dbReference type="SUPFAM" id="SSF52540">
    <property type="entry name" value="P-loop containing nucleoside triphosphate hydrolases"/>
    <property type="match status" value="1"/>
</dbReference>
<keyword evidence="12" id="KW-1185">Reference proteome</keyword>
<evidence type="ECO:0000259" key="10">
    <source>
        <dbReference type="PROSITE" id="PS50052"/>
    </source>
</evidence>
<reference evidence="11 12" key="2">
    <citation type="submission" date="2020-03" db="EMBL/GenBank/DDBJ databases">
        <title>Campylobacter portucalensis sp. nov., a new species of Campylobacter isolated from the reproductive tract of bulls.</title>
        <authorList>
            <person name="Silva M.F."/>
            <person name="Pereira G."/>
            <person name="Carneiro C."/>
            <person name="Hemphill A."/>
            <person name="Mateus L."/>
            <person name="Lopes-Da-Costa L."/>
            <person name="Silva E."/>
        </authorList>
    </citation>
    <scope>NUCLEOTIDE SEQUENCE [LARGE SCALE GENOMIC DNA]</scope>
    <source>
        <strain evidence="11 12">FMV-PI01</strain>
    </source>
</reference>
<keyword evidence="7 9" id="KW-0067">ATP-binding</keyword>
<protein>
    <recommendedName>
        <fullName evidence="3 9">Guanylate kinase</fullName>
        <ecNumber evidence="2 9">2.7.4.8</ecNumber>
    </recommendedName>
    <alternativeName>
        <fullName evidence="8 9">GMP kinase</fullName>
    </alternativeName>
</protein>
<dbReference type="Pfam" id="PF00625">
    <property type="entry name" value="Guanylate_kin"/>
    <property type="match status" value="1"/>
</dbReference>
<evidence type="ECO:0000256" key="7">
    <source>
        <dbReference type="ARBA" id="ARBA00022840"/>
    </source>
</evidence>
<dbReference type="InterPro" id="IPR008144">
    <property type="entry name" value="Guanylate_kin-like_dom"/>
</dbReference>
<evidence type="ECO:0000313" key="12">
    <source>
        <dbReference type="Proteomes" id="UP000476338"/>
    </source>
</evidence>
<comment type="function">
    <text evidence="9">Essential for recycling GMP and indirectly, cGMP.</text>
</comment>
<dbReference type="EC" id="2.7.4.8" evidence="2 9"/>
<name>A0A6L5WKU6_9BACT</name>
<dbReference type="NCBIfam" id="TIGR03263">
    <property type="entry name" value="guanyl_kin"/>
    <property type="match status" value="1"/>
</dbReference>
<evidence type="ECO:0000256" key="4">
    <source>
        <dbReference type="ARBA" id="ARBA00022679"/>
    </source>
</evidence>
<feature type="binding site" evidence="9">
    <location>
        <begin position="11"/>
        <end position="18"/>
    </location>
    <ligand>
        <name>ATP</name>
        <dbReference type="ChEBI" id="CHEBI:30616"/>
    </ligand>
</feature>
<dbReference type="Proteomes" id="UP000476338">
    <property type="component" value="Unassembled WGS sequence"/>
</dbReference>
<gene>
    <name evidence="9" type="primary">gmk</name>
    <name evidence="11" type="ORF">F1B92_04030</name>
</gene>